<dbReference type="SUPFAM" id="SSF53850">
    <property type="entry name" value="Periplasmic binding protein-like II"/>
    <property type="match status" value="1"/>
</dbReference>
<feature type="chain" id="PRO_5039430816" evidence="1">
    <location>
        <begin position="26"/>
        <end position="454"/>
    </location>
</feature>
<dbReference type="Gene3D" id="3.40.190.10">
    <property type="entry name" value="Periplasmic binding protein-like II"/>
    <property type="match status" value="2"/>
</dbReference>
<dbReference type="AlphaFoldDB" id="A0A368VZZ0"/>
<sequence length="454" mass="50436">MLKTFGKLSTLSLVMLLAIATILSACSGSNSNAGNQGTAVNENAGQNKDEKVTLRFSWWGGESRHKATLAAIDMYMKQNPNVTIEAEYGTFDGYYQKLQTQLSGGTAPDLIQLDYLWINDLVRQVDLFVDMYTLKDTIDISEFDEQFLRDWAIINGQLQGVPTGMNALTTIVNKSFMDREDIPMHEKWTWEQIIAEGQKLNQKNPKMFLINSDLSTLTEKIVPSYHSQLTGKYLVNADNTLGFDQQSMTETFTFLKSLFDTGVLQPLGESALYNAKTEQNPKWINGETAMTIANVADIPKLRGTAANFDITTTLFPVKENAKSTGINARPSQLIGINKNSKHIEEATKFLNWLFSDKEAILTLGVERSIPVKPSSQELLLANDKLDQVVATSLETALANQAAAPSYMNNNQELMKISNEVIEKVAFGKLTPEAAAAEMIERYEAKLKEIDASTK</sequence>
<dbReference type="Pfam" id="PF01547">
    <property type="entry name" value="SBP_bac_1"/>
    <property type="match status" value="1"/>
</dbReference>
<keyword evidence="3" id="KW-1185">Reference proteome</keyword>
<evidence type="ECO:0000256" key="1">
    <source>
        <dbReference type="SAM" id="SignalP"/>
    </source>
</evidence>
<gene>
    <name evidence="2" type="ORF">DFP97_108144</name>
</gene>
<dbReference type="PANTHER" id="PTHR43649">
    <property type="entry name" value="ARABINOSE-BINDING PROTEIN-RELATED"/>
    <property type="match status" value="1"/>
</dbReference>
<evidence type="ECO:0000313" key="3">
    <source>
        <dbReference type="Proteomes" id="UP000252415"/>
    </source>
</evidence>
<dbReference type="Proteomes" id="UP000252415">
    <property type="component" value="Unassembled WGS sequence"/>
</dbReference>
<dbReference type="PROSITE" id="PS51257">
    <property type="entry name" value="PROKAR_LIPOPROTEIN"/>
    <property type="match status" value="1"/>
</dbReference>
<feature type="signal peptide" evidence="1">
    <location>
        <begin position="1"/>
        <end position="25"/>
    </location>
</feature>
<dbReference type="PANTHER" id="PTHR43649:SF11">
    <property type="entry name" value="ABC TRANSPORTER SUBSTRATE-BINDING PROTEIN YESO-RELATED"/>
    <property type="match status" value="1"/>
</dbReference>
<protein>
    <submittedName>
        <fullName evidence="2">Oligogalacturonide transport system substrate-binding protein</fullName>
    </submittedName>
</protein>
<name>A0A368VZZ0_9BACL</name>
<keyword evidence="1" id="KW-0732">Signal</keyword>
<evidence type="ECO:0000313" key="2">
    <source>
        <dbReference type="EMBL" id="RCW47529.1"/>
    </source>
</evidence>
<dbReference type="InterPro" id="IPR050490">
    <property type="entry name" value="Bact_solute-bd_prot1"/>
</dbReference>
<dbReference type="EMBL" id="QPJD01000008">
    <property type="protein sequence ID" value="RCW47529.1"/>
    <property type="molecule type" value="Genomic_DNA"/>
</dbReference>
<organism evidence="2 3">
    <name type="scientific">Paenibacillus prosopidis</name>
    <dbReference type="NCBI Taxonomy" id="630520"/>
    <lineage>
        <taxon>Bacteria</taxon>
        <taxon>Bacillati</taxon>
        <taxon>Bacillota</taxon>
        <taxon>Bacilli</taxon>
        <taxon>Bacillales</taxon>
        <taxon>Paenibacillaceae</taxon>
        <taxon>Paenibacillus</taxon>
    </lineage>
</organism>
<proteinExistence type="predicted"/>
<comment type="caution">
    <text evidence="2">The sequence shown here is derived from an EMBL/GenBank/DDBJ whole genome shotgun (WGS) entry which is preliminary data.</text>
</comment>
<accession>A0A368VZZ0</accession>
<dbReference type="InterPro" id="IPR006059">
    <property type="entry name" value="SBP"/>
</dbReference>
<dbReference type="RefSeq" id="WP_181873528.1">
    <property type="nucleotide sequence ID" value="NZ_QPJD01000008.1"/>
</dbReference>
<reference evidence="2 3" key="1">
    <citation type="submission" date="2018-07" db="EMBL/GenBank/DDBJ databases">
        <title>Genomic Encyclopedia of Type Strains, Phase III (KMG-III): the genomes of soil and plant-associated and newly described type strains.</title>
        <authorList>
            <person name="Whitman W."/>
        </authorList>
    </citation>
    <scope>NUCLEOTIDE SEQUENCE [LARGE SCALE GENOMIC DNA]</scope>
    <source>
        <strain evidence="2 3">CECT 7506</strain>
    </source>
</reference>